<dbReference type="InterPro" id="IPR036108">
    <property type="entry name" value="4pyrrol_syn_uPrphyn_synt_sf"/>
</dbReference>
<dbReference type="EC" id="4.2.1.75" evidence="2"/>
<dbReference type="EMBL" id="JACIJM010000002">
    <property type="protein sequence ID" value="MBB5721243.1"/>
    <property type="molecule type" value="Genomic_DNA"/>
</dbReference>
<evidence type="ECO:0000259" key="1">
    <source>
        <dbReference type="Pfam" id="PF02602"/>
    </source>
</evidence>
<comment type="caution">
    <text evidence="2">The sequence shown here is derived from an EMBL/GenBank/DDBJ whole genome shotgun (WGS) entry which is preliminary data.</text>
</comment>
<dbReference type="Gene3D" id="3.40.50.10090">
    <property type="match status" value="2"/>
</dbReference>
<accession>A0A7W9BIM5</accession>
<dbReference type="RefSeq" id="WP_183526039.1">
    <property type="nucleotide sequence ID" value="NZ_JACIJM010000002.1"/>
</dbReference>
<protein>
    <submittedName>
        <fullName evidence="2">Uroporphyrinogen-III synthase</fullName>
        <ecNumber evidence="2">4.2.1.75</ecNumber>
    </submittedName>
</protein>
<dbReference type="Proteomes" id="UP000535415">
    <property type="component" value="Unassembled WGS sequence"/>
</dbReference>
<evidence type="ECO:0000313" key="3">
    <source>
        <dbReference type="Proteomes" id="UP000535415"/>
    </source>
</evidence>
<keyword evidence="2" id="KW-0456">Lyase</keyword>
<sequence length="235" mass="24716">MTACVLITRPKAQAAAFASALQVAHGEPLRCVISPLIEIVSLKVEGAFDDVAHVVFTSVNGVNEARRVGILQGIPAWCVGSKTAKIAMNAGFDVRIAKGDSRSLVSLIAGKSPKGRMVHVRGRHVAGTVIESLDAVGIHCEAVMAYDQVAVMPTQAAIDVLRGENPVIVPLFSPCTAKLFSQIADFNAPLHLVVMSDAIDVQSRDTRVFSRVIAGNGAGLGMLESTLAAYAQFSP</sequence>
<reference evidence="2 3" key="1">
    <citation type="submission" date="2020-08" db="EMBL/GenBank/DDBJ databases">
        <title>Genomic Encyclopedia of Type Strains, Phase IV (KMG-IV): sequencing the most valuable type-strain genomes for metagenomic binning, comparative biology and taxonomic classification.</title>
        <authorList>
            <person name="Goeker M."/>
        </authorList>
    </citation>
    <scope>NUCLEOTIDE SEQUENCE [LARGE SCALE GENOMIC DNA]</scope>
    <source>
        <strain evidence="2 3">DSM 101064</strain>
    </source>
</reference>
<name>A0A7W9BIM5_9RHOB</name>
<keyword evidence="3" id="KW-1185">Reference proteome</keyword>
<evidence type="ECO:0000313" key="2">
    <source>
        <dbReference type="EMBL" id="MBB5721243.1"/>
    </source>
</evidence>
<dbReference type="CDD" id="cd06578">
    <property type="entry name" value="HemD"/>
    <property type="match status" value="1"/>
</dbReference>
<gene>
    <name evidence="2" type="ORF">FHS72_000850</name>
</gene>
<proteinExistence type="predicted"/>
<dbReference type="InterPro" id="IPR003754">
    <property type="entry name" value="4pyrrol_synth_uPrphyn_synth"/>
</dbReference>
<dbReference type="SUPFAM" id="SSF69618">
    <property type="entry name" value="HemD-like"/>
    <property type="match status" value="1"/>
</dbReference>
<organism evidence="2 3">
    <name type="scientific">Yoonia ponticola</name>
    <dbReference type="NCBI Taxonomy" id="1524255"/>
    <lineage>
        <taxon>Bacteria</taxon>
        <taxon>Pseudomonadati</taxon>
        <taxon>Pseudomonadota</taxon>
        <taxon>Alphaproteobacteria</taxon>
        <taxon>Rhodobacterales</taxon>
        <taxon>Paracoccaceae</taxon>
        <taxon>Yoonia</taxon>
    </lineage>
</organism>
<dbReference type="GO" id="GO:0004852">
    <property type="term" value="F:uroporphyrinogen-III synthase activity"/>
    <property type="evidence" value="ECO:0007669"/>
    <property type="project" value="UniProtKB-EC"/>
</dbReference>
<dbReference type="Pfam" id="PF02602">
    <property type="entry name" value="HEM4"/>
    <property type="match status" value="1"/>
</dbReference>
<dbReference type="GO" id="GO:0033014">
    <property type="term" value="P:tetrapyrrole biosynthetic process"/>
    <property type="evidence" value="ECO:0007669"/>
    <property type="project" value="InterPro"/>
</dbReference>
<feature type="domain" description="Tetrapyrrole biosynthesis uroporphyrinogen III synthase" evidence="1">
    <location>
        <begin position="30"/>
        <end position="195"/>
    </location>
</feature>
<dbReference type="AlphaFoldDB" id="A0A7W9BIM5"/>